<keyword evidence="2" id="KW-1185">Reference proteome</keyword>
<name>A0AA35P5Q4_9SAUR</name>
<protein>
    <submittedName>
        <fullName evidence="1">Uncharacterized protein</fullName>
    </submittedName>
</protein>
<gene>
    <name evidence="1" type="ORF">PODLI_1B030879</name>
</gene>
<dbReference type="Proteomes" id="UP001178461">
    <property type="component" value="Chromosome 6"/>
</dbReference>
<dbReference type="EMBL" id="OX395131">
    <property type="protein sequence ID" value="CAI5776576.1"/>
    <property type="molecule type" value="Genomic_DNA"/>
</dbReference>
<organism evidence="1 2">
    <name type="scientific">Podarcis lilfordi</name>
    <name type="common">Lilford's wall lizard</name>
    <dbReference type="NCBI Taxonomy" id="74358"/>
    <lineage>
        <taxon>Eukaryota</taxon>
        <taxon>Metazoa</taxon>
        <taxon>Chordata</taxon>
        <taxon>Craniata</taxon>
        <taxon>Vertebrata</taxon>
        <taxon>Euteleostomi</taxon>
        <taxon>Lepidosauria</taxon>
        <taxon>Squamata</taxon>
        <taxon>Bifurcata</taxon>
        <taxon>Unidentata</taxon>
        <taxon>Episquamata</taxon>
        <taxon>Laterata</taxon>
        <taxon>Lacertibaenia</taxon>
        <taxon>Lacertidae</taxon>
        <taxon>Podarcis</taxon>
    </lineage>
</organism>
<evidence type="ECO:0000313" key="2">
    <source>
        <dbReference type="Proteomes" id="UP001178461"/>
    </source>
</evidence>
<evidence type="ECO:0000313" key="1">
    <source>
        <dbReference type="EMBL" id="CAI5776576.1"/>
    </source>
</evidence>
<sequence length="64" mass="6512">MAGKEVCGAGGGEVARVSLVRGGGGGCGREAVLLQGGFRGALPLILGKGLKGGKLRPDYNFRYY</sequence>
<reference evidence="1" key="1">
    <citation type="submission" date="2022-12" db="EMBL/GenBank/DDBJ databases">
        <authorList>
            <person name="Alioto T."/>
            <person name="Alioto T."/>
            <person name="Gomez Garrido J."/>
        </authorList>
    </citation>
    <scope>NUCLEOTIDE SEQUENCE</scope>
</reference>
<accession>A0AA35P5Q4</accession>
<dbReference type="AlphaFoldDB" id="A0AA35P5Q4"/>
<proteinExistence type="predicted"/>